<dbReference type="STRING" id="451379.A0A0N5A969"/>
<dbReference type="Gene3D" id="1.10.287.1490">
    <property type="match status" value="1"/>
</dbReference>
<evidence type="ECO:0000313" key="4">
    <source>
        <dbReference type="WBParaSite" id="SMUV_0000063801-mRNA-1"/>
    </source>
</evidence>
<evidence type="ECO:0000256" key="2">
    <source>
        <dbReference type="SAM" id="MobiDB-lite"/>
    </source>
</evidence>
<protein>
    <submittedName>
        <fullName evidence="4">HMMR_C domain-containing protein</fullName>
    </submittedName>
</protein>
<feature type="coiled-coil region" evidence="1">
    <location>
        <begin position="335"/>
        <end position="362"/>
    </location>
</feature>
<keyword evidence="3" id="KW-1185">Reference proteome</keyword>
<feature type="compositionally biased region" description="Polar residues" evidence="2">
    <location>
        <begin position="385"/>
        <end position="395"/>
    </location>
</feature>
<dbReference type="Proteomes" id="UP000046393">
    <property type="component" value="Unplaced"/>
</dbReference>
<dbReference type="SUPFAM" id="SSF57997">
    <property type="entry name" value="Tropomyosin"/>
    <property type="match status" value="1"/>
</dbReference>
<reference evidence="4" key="1">
    <citation type="submission" date="2017-02" db="UniProtKB">
        <authorList>
            <consortium name="WormBaseParasite"/>
        </authorList>
    </citation>
    <scope>IDENTIFICATION</scope>
</reference>
<keyword evidence="1" id="KW-0175">Coiled coil</keyword>
<evidence type="ECO:0000256" key="1">
    <source>
        <dbReference type="SAM" id="Coils"/>
    </source>
</evidence>
<proteinExistence type="predicted"/>
<sequence length="395" mass="44899">MCRFSKAVYECQNWKRRCEALQVELTKRRHGDSQKHPCSERNSLLECEQKLLVQSKLLKQLGIDMKCALKEKAEASKRCADLEKIVLQKNSENDGLSALVNELRSKVAATEASQSAAIREHNKEIKVYQEILKKMETERNLMVEQLCTESPSAFIDISNCKENIEVLDGENMPYQLIGKDFDGVKKAFIKLAKEKKKLEKQVEALSEELKTTKATVEKLNDDLVARTEVNNRTLEELTTAKTNIAILKEKVSNSEKDVHRLQNDVSTFEKNCTQLTEELNKEKMSSDSLKTAISNYEDLLTSKTVELTELSYKLQCANDSIYKLRTKNFDLEANLTLNSRELKGARAKLERLKSKVKLLERESRDIPVRTESLPSPSMKAASISPVFTSTPTNTD</sequence>
<dbReference type="AlphaFoldDB" id="A0A0N5A969"/>
<organism evidence="3 4">
    <name type="scientific">Syphacia muris</name>
    <dbReference type="NCBI Taxonomy" id="451379"/>
    <lineage>
        <taxon>Eukaryota</taxon>
        <taxon>Metazoa</taxon>
        <taxon>Ecdysozoa</taxon>
        <taxon>Nematoda</taxon>
        <taxon>Chromadorea</taxon>
        <taxon>Rhabditida</taxon>
        <taxon>Spirurina</taxon>
        <taxon>Oxyuridomorpha</taxon>
        <taxon>Oxyuroidea</taxon>
        <taxon>Oxyuridae</taxon>
        <taxon>Syphacia</taxon>
    </lineage>
</organism>
<accession>A0A0N5A969</accession>
<evidence type="ECO:0000313" key="3">
    <source>
        <dbReference type="Proteomes" id="UP000046393"/>
    </source>
</evidence>
<name>A0A0N5A969_9BILA</name>
<feature type="coiled-coil region" evidence="1">
    <location>
        <begin position="188"/>
        <end position="278"/>
    </location>
</feature>
<feature type="region of interest" description="Disordered" evidence="2">
    <location>
        <begin position="363"/>
        <end position="395"/>
    </location>
</feature>
<dbReference type="WBParaSite" id="SMUV_0000063801-mRNA-1">
    <property type="protein sequence ID" value="SMUV_0000063801-mRNA-1"/>
    <property type="gene ID" value="SMUV_0000063801"/>
</dbReference>